<dbReference type="SUPFAM" id="SSF53182">
    <property type="entry name" value="Pyrrolidone carboxyl peptidase (pyroglutamate aminopeptidase)"/>
    <property type="match status" value="1"/>
</dbReference>
<dbReference type="Proteomes" id="UP000767446">
    <property type="component" value="Unassembled WGS sequence"/>
</dbReference>
<evidence type="ECO:0000313" key="5">
    <source>
        <dbReference type="EMBL" id="MBR8828692.1"/>
    </source>
</evidence>
<dbReference type="Gene3D" id="3.40.630.20">
    <property type="entry name" value="Peptidase C15, pyroglutamyl peptidase I-like"/>
    <property type="match status" value="2"/>
</dbReference>
<evidence type="ECO:0000256" key="1">
    <source>
        <dbReference type="ARBA" id="ARBA00006641"/>
    </source>
</evidence>
<evidence type="ECO:0000256" key="4">
    <source>
        <dbReference type="ARBA" id="ARBA00022807"/>
    </source>
</evidence>
<protein>
    <submittedName>
        <fullName evidence="5">Peptidase C15</fullName>
    </submittedName>
</protein>
<dbReference type="InterPro" id="IPR036440">
    <property type="entry name" value="Peptidase_C15-like_sf"/>
</dbReference>
<keyword evidence="2" id="KW-0645">Protease</keyword>
<dbReference type="GO" id="GO:0008234">
    <property type="term" value="F:cysteine-type peptidase activity"/>
    <property type="evidence" value="ECO:0007669"/>
    <property type="project" value="UniProtKB-KW"/>
</dbReference>
<dbReference type="AlphaFoldDB" id="A0A941GUL1"/>
<accession>A0A941GUL1</accession>
<dbReference type="EMBL" id="JADQBC010000082">
    <property type="protein sequence ID" value="MBR8828692.1"/>
    <property type="molecule type" value="Genomic_DNA"/>
</dbReference>
<gene>
    <name evidence="5" type="ORF">DSM107014_12465</name>
</gene>
<sequence>MPKKILLTSFNTWLPHQSSNSSDDLLIKFQNLAHQYNLIFARQLPVDIGRASERAIKYIKYKHPNVVICCGMAESRYQLTLESNATWTNDKINTSVNLNQLLSSLSYTAISHNAGKFVCEGLYYQVLKELLPSPTQCIFVHIPVITYTNLPKILTDFLMIIENLS</sequence>
<organism evidence="5 6">
    <name type="scientific">Gomphosphaeria aponina SAG 52.96 = DSM 107014</name>
    <dbReference type="NCBI Taxonomy" id="1521640"/>
    <lineage>
        <taxon>Bacteria</taxon>
        <taxon>Bacillati</taxon>
        <taxon>Cyanobacteriota</taxon>
        <taxon>Cyanophyceae</taxon>
        <taxon>Oscillatoriophycideae</taxon>
        <taxon>Chroococcales</taxon>
        <taxon>Gomphosphaeriaceae</taxon>
        <taxon>Gomphosphaeria</taxon>
    </lineage>
</organism>
<dbReference type="GO" id="GO:0006508">
    <property type="term" value="P:proteolysis"/>
    <property type="evidence" value="ECO:0007669"/>
    <property type="project" value="UniProtKB-KW"/>
</dbReference>
<reference evidence="5" key="1">
    <citation type="submission" date="2021-02" db="EMBL/GenBank/DDBJ databases">
        <title>Metagenome analyses of Stigonema ocellatum DSM 106950, Chlorogloea purpurea SAG 13.99 and Gomphosphaeria aponina DSM 107014.</title>
        <authorList>
            <person name="Marter P."/>
            <person name="Huang S."/>
        </authorList>
    </citation>
    <scope>NUCLEOTIDE SEQUENCE</scope>
    <source>
        <strain evidence="5">JP213</strain>
    </source>
</reference>
<evidence type="ECO:0000256" key="2">
    <source>
        <dbReference type="ARBA" id="ARBA00022670"/>
    </source>
</evidence>
<name>A0A941GUL1_9CHRO</name>
<dbReference type="InterPro" id="IPR016125">
    <property type="entry name" value="Peptidase_C15-like"/>
</dbReference>
<keyword evidence="4" id="KW-0788">Thiol protease</keyword>
<evidence type="ECO:0000256" key="3">
    <source>
        <dbReference type="ARBA" id="ARBA00022801"/>
    </source>
</evidence>
<proteinExistence type="inferred from homology"/>
<evidence type="ECO:0000313" key="6">
    <source>
        <dbReference type="Proteomes" id="UP000767446"/>
    </source>
</evidence>
<dbReference type="Pfam" id="PF01470">
    <property type="entry name" value="Peptidase_C15"/>
    <property type="match status" value="1"/>
</dbReference>
<comment type="similarity">
    <text evidence="1">Belongs to the peptidase C15 family.</text>
</comment>
<keyword evidence="3" id="KW-0378">Hydrolase</keyword>
<comment type="caution">
    <text evidence="5">The sequence shown here is derived from an EMBL/GenBank/DDBJ whole genome shotgun (WGS) entry which is preliminary data.</text>
</comment>